<keyword evidence="3" id="KW-1185">Reference proteome</keyword>
<dbReference type="InterPro" id="IPR002782">
    <property type="entry name" value="Mut7-C_RNAse_dom"/>
</dbReference>
<dbReference type="Proteomes" id="UP001055453">
    <property type="component" value="Chromosome"/>
</dbReference>
<feature type="domain" description="Mut7-C RNAse" evidence="1">
    <location>
        <begin position="12"/>
        <end position="62"/>
    </location>
</feature>
<sequence length="73" mass="8781">MIESLGVPHPEVDKQSIIEQVGCLRRQATHIEQFQRCQDCVVYRRRYRIYWKGSHYERLQQFIDEVLDSITGK</sequence>
<evidence type="ECO:0000313" key="2">
    <source>
        <dbReference type="EMBL" id="BDI16896.1"/>
    </source>
</evidence>
<protein>
    <recommendedName>
        <fullName evidence="1">Mut7-C RNAse domain-containing protein</fullName>
    </recommendedName>
</protein>
<accession>A0ABN6Q0U2</accession>
<gene>
    <name evidence="2" type="ORF">ANSO36C_26980</name>
</gene>
<organism evidence="2 3">
    <name type="scientific">Nostoc cf. commune SO-36</name>
    <dbReference type="NCBI Taxonomy" id="449208"/>
    <lineage>
        <taxon>Bacteria</taxon>
        <taxon>Bacillati</taxon>
        <taxon>Cyanobacteriota</taxon>
        <taxon>Cyanophyceae</taxon>
        <taxon>Nostocales</taxon>
        <taxon>Nostocaceae</taxon>
        <taxon>Nostoc</taxon>
    </lineage>
</organism>
<dbReference type="EMBL" id="AP025732">
    <property type="protein sequence ID" value="BDI16896.1"/>
    <property type="molecule type" value="Genomic_DNA"/>
</dbReference>
<reference evidence="2" key="1">
    <citation type="submission" date="2022-04" db="EMBL/GenBank/DDBJ databases">
        <title>Complete genome sequence of a cyanobacterium, Nostoc sp. SO-36, isolated in Antarctica.</title>
        <authorList>
            <person name="Kanesaki Y."/>
            <person name="Effendi D."/>
            <person name="Sakamoto T."/>
            <person name="Ohtani S."/>
            <person name="Awai K."/>
        </authorList>
    </citation>
    <scope>NUCLEOTIDE SEQUENCE</scope>
    <source>
        <strain evidence="2">SO-36</strain>
    </source>
</reference>
<proteinExistence type="predicted"/>
<dbReference type="Pfam" id="PF01927">
    <property type="entry name" value="Mut7-C"/>
    <property type="match status" value="1"/>
</dbReference>
<name>A0ABN6Q0U2_NOSCO</name>
<evidence type="ECO:0000313" key="3">
    <source>
        <dbReference type="Proteomes" id="UP001055453"/>
    </source>
</evidence>
<evidence type="ECO:0000259" key="1">
    <source>
        <dbReference type="Pfam" id="PF01927"/>
    </source>
</evidence>